<dbReference type="GO" id="GO:0005524">
    <property type="term" value="F:ATP binding"/>
    <property type="evidence" value="ECO:0007669"/>
    <property type="project" value="UniProtKB-KW"/>
</dbReference>
<evidence type="ECO:0000313" key="3">
    <source>
        <dbReference type="EMBL" id="MCD2197075.1"/>
    </source>
</evidence>
<dbReference type="Pfam" id="PF13581">
    <property type="entry name" value="HATPase_c_2"/>
    <property type="match status" value="1"/>
</dbReference>
<dbReference type="SUPFAM" id="SSF55874">
    <property type="entry name" value="ATPase domain of HSP90 chaperone/DNA topoisomerase II/histidine kinase"/>
    <property type="match status" value="1"/>
</dbReference>
<keyword evidence="3" id="KW-0067">ATP-binding</keyword>
<dbReference type="Gene3D" id="3.30.565.10">
    <property type="entry name" value="Histidine kinase-like ATPase, C-terminal domain"/>
    <property type="match status" value="1"/>
</dbReference>
<accession>A0ABS8PHU3</accession>
<feature type="domain" description="Histidine kinase/HSP90-like ATPase" evidence="2">
    <location>
        <begin position="18"/>
        <end position="134"/>
    </location>
</feature>
<keyword evidence="3" id="KW-0547">Nucleotide-binding</keyword>
<proteinExistence type="predicted"/>
<dbReference type="InterPro" id="IPR050267">
    <property type="entry name" value="Anti-sigma-factor_SerPK"/>
</dbReference>
<dbReference type="InterPro" id="IPR003594">
    <property type="entry name" value="HATPase_dom"/>
</dbReference>
<dbReference type="PANTHER" id="PTHR35526">
    <property type="entry name" value="ANTI-SIGMA-F FACTOR RSBW-RELATED"/>
    <property type="match status" value="1"/>
</dbReference>
<evidence type="ECO:0000313" key="4">
    <source>
        <dbReference type="Proteomes" id="UP001199469"/>
    </source>
</evidence>
<dbReference type="PANTHER" id="PTHR35526:SF3">
    <property type="entry name" value="ANTI-SIGMA-F FACTOR RSBW"/>
    <property type="match status" value="1"/>
</dbReference>
<evidence type="ECO:0000259" key="2">
    <source>
        <dbReference type="Pfam" id="PF13581"/>
    </source>
</evidence>
<keyword evidence="1" id="KW-0808">Transferase</keyword>
<protein>
    <submittedName>
        <fullName evidence="3">ATP-binding protein</fullName>
    </submittedName>
</protein>
<name>A0ABS8PHU3_9PSEU</name>
<comment type="caution">
    <text evidence="3">The sequence shown here is derived from an EMBL/GenBank/DDBJ whole genome shotgun (WGS) entry which is preliminary data.</text>
</comment>
<dbReference type="CDD" id="cd16936">
    <property type="entry name" value="HATPase_RsbW-like"/>
    <property type="match status" value="1"/>
</dbReference>
<keyword evidence="1" id="KW-0723">Serine/threonine-protein kinase</keyword>
<organism evidence="3 4">
    <name type="scientific">Actinomycetospora endophytica</name>
    <dbReference type="NCBI Taxonomy" id="2291215"/>
    <lineage>
        <taxon>Bacteria</taxon>
        <taxon>Bacillati</taxon>
        <taxon>Actinomycetota</taxon>
        <taxon>Actinomycetes</taxon>
        <taxon>Pseudonocardiales</taxon>
        <taxon>Pseudonocardiaceae</taxon>
        <taxon>Actinomycetospora</taxon>
    </lineage>
</organism>
<evidence type="ECO:0000256" key="1">
    <source>
        <dbReference type="ARBA" id="ARBA00022527"/>
    </source>
</evidence>
<dbReference type="InterPro" id="IPR036890">
    <property type="entry name" value="HATPase_C_sf"/>
</dbReference>
<gene>
    <name evidence="3" type="ORF">LQ327_27260</name>
</gene>
<dbReference type="EMBL" id="JAJNDB010000007">
    <property type="protein sequence ID" value="MCD2197075.1"/>
    <property type="molecule type" value="Genomic_DNA"/>
</dbReference>
<dbReference type="Proteomes" id="UP001199469">
    <property type="component" value="Unassembled WGS sequence"/>
</dbReference>
<sequence length="139" mass="14738">MSGTGPVGSGITLARTATATRADASALRRSFRTWLAELADEDTVDDLTLAVYEALANVVDHAYAATGTPGEMRLWAAASPPLDGGRDLVVTISDDGAWRRSGEPGWRGRGIPLMHTLSCASVLSGTTGTTIRLRRWIEP</sequence>
<reference evidence="3 4" key="1">
    <citation type="submission" date="2021-11" db="EMBL/GenBank/DDBJ databases">
        <title>Draft genome sequence of Actinomycetospora sp. SF1 isolated from the rhizosphere soil.</title>
        <authorList>
            <person name="Duangmal K."/>
            <person name="Chantavorakit T."/>
        </authorList>
    </citation>
    <scope>NUCLEOTIDE SEQUENCE [LARGE SCALE GENOMIC DNA]</scope>
    <source>
        <strain evidence="3 4">TBRC 5722</strain>
    </source>
</reference>
<keyword evidence="4" id="KW-1185">Reference proteome</keyword>
<dbReference type="RefSeq" id="WP_230738961.1">
    <property type="nucleotide sequence ID" value="NZ_JAJNDB010000007.1"/>
</dbReference>
<keyword evidence="1" id="KW-0418">Kinase</keyword>